<evidence type="ECO:0000259" key="1">
    <source>
        <dbReference type="PROSITE" id="PS51352"/>
    </source>
</evidence>
<dbReference type="PANTHER" id="PTHR10438">
    <property type="entry name" value="THIOREDOXIN"/>
    <property type="match status" value="1"/>
</dbReference>
<dbReference type="Gene3D" id="3.40.30.10">
    <property type="entry name" value="Glutaredoxin"/>
    <property type="match status" value="1"/>
</dbReference>
<organism evidence="2 3">
    <name type="scientific">Sulfoacidibacillus thermotolerans</name>
    <name type="common">Acidibacillus sulfuroxidans</name>
    <dbReference type="NCBI Taxonomy" id="1765684"/>
    <lineage>
        <taxon>Bacteria</taxon>
        <taxon>Bacillati</taxon>
        <taxon>Bacillota</taxon>
        <taxon>Bacilli</taxon>
        <taxon>Bacillales</taxon>
        <taxon>Alicyclobacillaceae</taxon>
        <taxon>Sulfoacidibacillus</taxon>
    </lineage>
</organism>
<gene>
    <name evidence="2" type="ORF">BM613_03320</name>
</gene>
<name>A0A2U3DBA1_SULT2</name>
<sequence>MQIITSEEQFADAIAKDEYTVMKFITTWCPDCKNLNRFIDEIIALHTEKNWFEINAEEFPELSERYEVRGVPSLLVYKKGEKIAHLHSKFAKTKKQILDFLATI</sequence>
<dbReference type="InterPro" id="IPR050620">
    <property type="entry name" value="Thioredoxin_H-type-like"/>
</dbReference>
<dbReference type="OrthoDB" id="7629852at2"/>
<evidence type="ECO:0000313" key="2">
    <source>
        <dbReference type="EMBL" id="PWI58557.1"/>
    </source>
</evidence>
<dbReference type="InterPro" id="IPR013766">
    <property type="entry name" value="Thioredoxin_domain"/>
</dbReference>
<comment type="caution">
    <text evidence="2">The sequence shown here is derived from an EMBL/GenBank/DDBJ whole genome shotgun (WGS) entry which is preliminary data.</text>
</comment>
<dbReference type="EMBL" id="MPDK01000003">
    <property type="protein sequence ID" value="PWI58557.1"/>
    <property type="molecule type" value="Genomic_DNA"/>
</dbReference>
<dbReference type="Pfam" id="PF00085">
    <property type="entry name" value="Thioredoxin"/>
    <property type="match status" value="1"/>
</dbReference>
<accession>A0A2U3DBA1</accession>
<dbReference type="RefSeq" id="WP_109429755.1">
    <property type="nucleotide sequence ID" value="NZ_MPDK01000003.1"/>
</dbReference>
<feature type="domain" description="Thioredoxin" evidence="1">
    <location>
        <begin position="1"/>
        <end position="104"/>
    </location>
</feature>
<reference evidence="2 3" key="1">
    <citation type="submission" date="2016-11" db="EMBL/GenBank/DDBJ databases">
        <title>Comparative genomics of Acidibacillus ferroxidans species.</title>
        <authorList>
            <person name="Oliveira G."/>
            <person name="Nunes G."/>
            <person name="Oliveira R."/>
            <person name="Araujo F."/>
            <person name="Salim A."/>
            <person name="Scholte L."/>
            <person name="Morais D."/>
            <person name="Nancucheo I."/>
            <person name="Johnson D.B."/>
            <person name="Grail B."/>
            <person name="Bittencourt J."/>
            <person name="Valadares R."/>
        </authorList>
    </citation>
    <scope>NUCLEOTIDE SEQUENCE [LARGE SCALE GENOMIC DNA]</scope>
    <source>
        <strain evidence="2 3">Y002</strain>
    </source>
</reference>
<dbReference type="CDD" id="cd02947">
    <property type="entry name" value="TRX_family"/>
    <property type="match status" value="1"/>
</dbReference>
<dbReference type="PROSITE" id="PS51352">
    <property type="entry name" value="THIOREDOXIN_2"/>
    <property type="match status" value="1"/>
</dbReference>
<protein>
    <submittedName>
        <fullName evidence="2">Thiol reductase thioredoxin</fullName>
    </submittedName>
</protein>
<dbReference type="InterPro" id="IPR036249">
    <property type="entry name" value="Thioredoxin-like_sf"/>
</dbReference>
<evidence type="ECO:0000313" key="3">
    <source>
        <dbReference type="Proteomes" id="UP000245380"/>
    </source>
</evidence>
<keyword evidence="3" id="KW-1185">Reference proteome</keyword>
<dbReference type="SUPFAM" id="SSF52833">
    <property type="entry name" value="Thioredoxin-like"/>
    <property type="match status" value="1"/>
</dbReference>
<dbReference type="Proteomes" id="UP000245380">
    <property type="component" value="Unassembled WGS sequence"/>
</dbReference>
<dbReference type="PANTHER" id="PTHR10438:SF468">
    <property type="entry name" value="THIOREDOXIN-1-RELATED"/>
    <property type="match status" value="1"/>
</dbReference>
<proteinExistence type="predicted"/>
<dbReference type="AlphaFoldDB" id="A0A2U3DBA1"/>